<evidence type="ECO:0008006" key="4">
    <source>
        <dbReference type="Google" id="ProtNLM"/>
    </source>
</evidence>
<evidence type="ECO:0000313" key="2">
    <source>
        <dbReference type="EMBL" id="PVY37128.1"/>
    </source>
</evidence>
<proteinExistence type="predicted"/>
<organism evidence="2 3">
    <name type="scientific">Pontibacter virosus</name>
    <dbReference type="NCBI Taxonomy" id="1765052"/>
    <lineage>
        <taxon>Bacteria</taxon>
        <taxon>Pseudomonadati</taxon>
        <taxon>Bacteroidota</taxon>
        <taxon>Cytophagia</taxon>
        <taxon>Cytophagales</taxon>
        <taxon>Hymenobacteraceae</taxon>
        <taxon>Pontibacter</taxon>
    </lineage>
</organism>
<keyword evidence="3" id="KW-1185">Reference proteome</keyword>
<comment type="caution">
    <text evidence="2">The sequence shown here is derived from an EMBL/GenBank/DDBJ whole genome shotgun (WGS) entry which is preliminary data.</text>
</comment>
<accession>A0A2U1AL35</accession>
<evidence type="ECO:0000256" key="1">
    <source>
        <dbReference type="SAM" id="SignalP"/>
    </source>
</evidence>
<dbReference type="AlphaFoldDB" id="A0A2U1AL35"/>
<feature type="signal peptide" evidence="1">
    <location>
        <begin position="1"/>
        <end position="27"/>
    </location>
</feature>
<reference evidence="2 3" key="1">
    <citation type="submission" date="2018-04" db="EMBL/GenBank/DDBJ databases">
        <title>Genomic Encyclopedia of Type Strains, Phase IV (KMG-IV): sequencing the most valuable type-strain genomes for metagenomic binning, comparative biology and taxonomic classification.</title>
        <authorList>
            <person name="Goeker M."/>
        </authorList>
    </citation>
    <scope>NUCLEOTIDE SEQUENCE [LARGE SCALE GENOMIC DNA]</scope>
    <source>
        <strain evidence="2 3">DSM 100231</strain>
    </source>
</reference>
<feature type="chain" id="PRO_5015594696" description="Cysteine rich repeat protein" evidence="1">
    <location>
        <begin position="28"/>
        <end position="70"/>
    </location>
</feature>
<gene>
    <name evidence="2" type="ORF">C8E01_1232</name>
</gene>
<keyword evidence="1" id="KW-0732">Signal</keyword>
<protein>
    <recommendedName>
        <fullName evidence="4">Cysteine rich repeat protein</fullName>
    </recommendedName>
</protein>
<dbReference type="RefSeq" id="WP_133242805.1">
    <property type="nucleotide sequence ID" value="NZ_QEKI01000023.1"/>
</dbReference>
<name>A0A2U1AL35_9BACT</name>
<dbReference type="EMBL" id="QEKI01000023">
    <property type="protein sequence ID" value="PVY37128.1"/>
    <property type="molecule type" value="Genomic_DNA"/>
</dbReference>
<dbReference type="Proteomes" id="UP000245466">
    <property type="component" value="Unassembled WGS sequence"/>
</dbReference>
<evidence type="ECO:0000313" key="3">
    <source>
        <dbReference type="Proteomes" id="UP000245466"/>
    </source>
</evidence>
<sequence length="70" mass="7494">MKKLNVRLAFVAALGAFFSFIPNASFATDSCSPGSTATVCESGFQEMREAIKEACGDRSENVLIRVIEGC</sequence>